<dbReference type="SUPFAM" id="SSF53474">
    <property type="entry name" value="alpha/beta-Hydrolases"/>
    <property type="match status" value="1"/>
</dbReference>
<keyword evidence="1" id="KW-1133">Transmembrane helix</keyword>
<dbReference type="KEGG" id="pcx:LPB68_08320"/>
<feature type="transmembrane region" description="Helical" evidence="1">
    <location>
        <begin position="70"/>
        <end position="95"/>
    </location>
</feature>
<dbReference type="STRING" id="1763538.LPB68_08320"/>
<dbReference type="PANTHER" id="PTHR33428">
    <property type="entry name" value="CHLOROPHYLLASE-2, CHLOROPLASTIC"/>
    <property type="match status" value="1"/>
</dbReference>
<feature type="transmembrane region" description="Helical" evidence="1">
    <location>
        <begin position="102"/>
        <end position="119"/>
    </location>
</feature>
<evidence type="ECO:0000256" key="1">
    <source>
        <dbReference type="SAM" id="Phobius"/>
    </source>
</evidence>
<feature type="transmembrane region" description="Helical" evidence="1">
    <location>
        <begin position="160"/>
        <end position="179"/>
    </location>
</feature>
<dbReference type="Gene3D" id="3.40.50.1820">
    <property type="entry name" value="alpha/beta hydrolase"/>
    <property type="match status" value="1"/>
</dbReference>
<keyword evidence="1" id="KW-0812">Transmembrane</keyword>
<evidence type="ECO:0008006" key="4">
    <source>
        <dbReference type="Google" id="ProtNLM"/>
    </source>
</evidence>
<dbReference type="EMBL" id="LSFN01000002">
    <property type="protein sequence ID" value="OAB77692.1"/>
    <property type="molecule type" value="Genomic_DNA"/>
</dbReference>
<comment type="caution">
    <text evidence="2">The sequence shown here is derived from an EMBL/GenBank/DDBJ whole genome shotgun (WGS) entry which is preliminary data.</text>
</comment>
<accession>A0A167GLM8</accession>
<organism evidence="2 3">
    <name type="scientific">Paenibacillus crassostreae</name>
    <dbReference type="NCBI Taxonomy" id="1763538"/>
    <lineage>
        <taxon>Bacteria</taxon>
        <taxon>Bacillati</taxon>
        <taxon>Bacillota</taxon>
        <taxon>Bacilli</taxon>
        <taxon>Bacillales</taxon>
        <taxon>Paenibacillaceae</taxon>
        <taxon>Paenibacillus</taxon>
    </lineage>
</organism>
<protein>
    <recommendedName>
        <fullName evidence="4">Alpha/beta hydrolase</fullName>
    </recommendedName>
</protein>
<dbReference type="Proteomes" id="UP000077134">
    <property type="component" value="Unassembled WGS sequence"/>
</dbReference>
<dbReference type="ESTHER" id="9bacl-a0a167glm8">
    <property type="family name" value="Chlorophyllase"/>
</dbReference>
<dbReference type="PANTHER" id="PTHR33428:SF14">
    <property type="entry name" value="CARBOXYLESTERASE TYPE B DOMAIN-CONTAINING PROTEIN"/>
    <property type="match status" value="1"/>
</dbReference>
<sequence>MELETNLYTPLKPSNRSRIKLKMKSRIKTTYALDTTFWRIAQSGVWAVGCFMFALTALSMPTSLGSMLDILLIITLGTLGLSCSAHLIALLLAVIGIRIPRLFAGGVLFHLIAFYFIFWVPGSGIVVSIVMALFLTLLGIIIGCWIALLVSQQVRSRTKWIVTILLSIILCTSIISNSIERSDIISESPITDPTVTTLQVSNPSELGTYDTQYFTYGSGIDLHREEYGPKSDLTSSSVDASFYIDEWPLLRTLFWGFNQEALPLNGRVWMPTGEGPFPLVLIVHGNHLMEDYSDDGYGYLGELLASRGFVAISVDENFLNYSVWSGIPDNDIKIRSWLLLKHIQQMQLFSEDPESPFYQSVDFNNIALIGHSRGGQAVAMAADAKQWFQSDSGLKEDLQNKTFTIQAVIALAPTDSKVDGLQAKLQNVSYMALQGARDGDLNEYFGERQYTRTSFSSDDVGFKTYLHIPNANHSQFNTTWGGLDTNLPKGLFLNRKQMMTGSDQRQIAKVYVSAFLETVLHDTQEYEPLFRDYRTGLNWLPNSIYFNRFEDAKFTALARYDEDEDRTTLSYDGKAEASDGIRWTEESISLQNKGVLLETTEDHSKETSYSLSWDEEDVTDTFAEADGLSLSIADQSTLKEEILTSGDILPIADVDIALETSDGVSVTLPLSQFMNLQPIITPQFTKSEWLEKHFDKGKYNLPEKAILQTVELPFEEIQKVNPKFNPALIHRITLNFSRVPSTIILDDVGLYR</sequence>
<gene>
    <name evidence="2" type="ORF">PNBC_01400</name>
</gene>
<feature type="transmembrane region" description="Helical" evidence="1">
    <location>
        <begin position="36"/>
        <end position="58"/>
    </location>
</feature>
<dbReference type="InterPro" id="IPR029058">
    <property type="entry name" value="AB_hydrolase_fold"/>
</dbReference>
<evidence type="ECO:0000313" key="2">
    <source>
        <dbReference type="EMBL" id="OAB77692.1"/>
    </source>
</evidence>
<feature type="transmembrane region" description="Helical" evidence="1">
    <location>
        <begin position="125"/>
        <end position="148"/>
    </location>
</feature>
<dbReference type="InterPro" id="IPR017395">
    <property type="entry name" value="Chlorophyllase-like"/>
</dbReference>
<dbReference type="OrthoDB" id="9808543at2"/>
<keyword evidence="3" id="KW-1185">Reference proteome</keyword>
<dbReference type="Pfam" id="PF07224">
    <property type="entry name" value="Chlorophyllase"/>
    <property type="match status" value="1"/>
</dbReference>
<keyword evidence="1" id="KW-0472">Membrane</keyword>
<proteinExistence type="predicted"/>
<evidence type="ECO:0000313" key="3">
    <source>
        <dbReference type="Proteomes" id="UP000077134"/>
    </source>
</evidence>
<dbReference type="AlphaFoldDB" id="A0A167GLM8"/>
<name>A0A167GLM8_9BACL</name>
<reference evidence="2 3" key="1">
    <citation type="submission" date="2016-02" db="EMBL/GenBank/DDBJ databases">
        <title>Paenibacillus sp. LPB0068, isolated from Crassostrea gigas.</title>
        <authorList>
            <person name="Shin S.-K."/>
            <person name="Yi H."/>
        </authorList>
    </citation>
    <scope>NUCLEOTIDE SEQUENCE [LARGE SCALE GENOMIC DNA]</scope>
    <source>
        <strain evidence="2 3">LPB0068</strain>
    </source>
</reference>
<dbReference type="RefSeq" id="WP_068654506.1">
    <property type="nucleotide sequence ID" value="NZ_CP017770.1"/>
</dbReference>